<evidence type="ECO:0000313" key="3">
    <source>
        <dbReference type="Proteomes" id="UP000030512"/>
    </source>
</evidence>
<dbReference type="InterPro" id="IPR050834">
    <property type="entry name" value="Glycosyltransf_2"/>
</dbReference>
<dbReference type="PANTHER" id="PTHR43685:SF2">
    <property type="entry name" value="GLYCOSYLTRANSFERASE 2-LIKE DOMAIN-CONTAINING PROTEIN"/>
    <property type="match status" value="1"/>
</dbReference>
<dbReference type="KEGG" id="mdn:JT25_019755"/>
<feature type="domain" description="Glycosyltransferase 2-like" evidence="1">
    <location>
        <begin position="6"/>
        <end position="125"/>
    </location>
</feature>
<name>A0A140E5M3_9GAMM</name>
<protein>
    <recommendedName>
        <fullName evidence="1">Glycosyltransferase 2-like domain-containing protein</fullName>
    </recommendedName>
</protein>
<dbReference type="PANTHER" id="PTHR43685">
    <property type="entry name" value="GLYCOSYLTRANSFERASE"/>
    <property type="match status" value="1"/>
</dbReference>
<sequence length="303" mass="35139">MKSVAIITRTKDRPITLRRTLRSIENQIYKDVQWIIVNDGGERQHVDKISDLAIKNKIDTLVIHNENSLGMETCSNIAINHSKSKYISFIDDDDTWHPDFLKKTIGFLEEPCNKTCKGVITKTSVIEEFFLKNNIVTICSYPFAPGLEYVSLFELTKRNYIANLSFVYCRDALKTIGLYREDYPVVGDWEFNIRFLRAFEIGFVPEYLANCHRRNQSNGSSYNQSNVNNIHSKYCTILRNELFRQDLNNNAIGLGFAANIANEINQLERVIRRGSFIYISKNIGFALYKKLISYYKILSYSFK</sequence>
<dbReference type="CDD" id="cd00761">
    <property type="entry name" value="Glyco_tranf_GTA_type"/>
    <property type="match status" value="1"/>
</dbReference>
<dbReference type="InterPro" id="IPR029044">
    <property type="entry name" value="Nucleotide-diphossugar_trans"/>
</dbReference>
<organism evidence="2 3">
    <name type="scientific">Methylomonas denitrificans</name>
    <dbReference type="NCBI Taxonomy" id="1538553"/>
    <lineage>
        <taxon>Bacteria</taxon>
        <taxon>Pseudomonadati</taxon>
        <taxon>Pseudomonadota</taxon>
        <taxon>Gammaproteobacteria</taxon>
        <taxon>Methylococcales</taxon>
        <taxon>Methylococcaceae</taxon>
        <taxon>Methylomonas</taxon>
    </lineage>
</organism>
<evidence type="ECO:0000259" key="1">
    <source>
        <dbReference type="Pfam" id="PF00535"/>
    </source>
</evidence>
<dbReference type="Proteomes" id="UP000030512">
    <property type="component" value="Chromosome"/>
</dbReference>
<keyword evidence="3" id="KW-1185">Reference proteome</keyword>
<dbReference type="Gene3D" id="3.90.550.10">
    <property type="entry name" value="Spore Coat Polysaccharide Biosynthesis Protein SpsA, Chain A"/>
    <property type="match status" value="1"/>
</dbReference>
<dbReference type="AlphaFoldDB" id="A0A140E5M3"/>
<proteinExistence type="predicted"/>
<dbReference type="RefSeq" id="WP_062329466.1">
    <property type="nucleotide sequence ID" value="NZ_CP014476.1"/>
</dbReference>
<dbReference type="Pfam" id="PF00535">
    <property type="entry name" value="Glycos_transf_2"/>
    <property type="match status" value="1"/>
</dbReference>
<evidence type="ECO:0000313" key="2">
    <source>
        <dbReference type="EMBL" id="AMK78697.1"/>
    </source>
</evidence>
<gene>
    <name evidence="2" type="ORF">JT25_019755</name>
</gene>
<dbReference type="SUPFAM" id="SSF53448">
    <property type="entry name" value="Nucleotide-diphospho-sugar transferases"/>
    <property type="match status" value="1"/>
</dbReference>
<dbReference type="STRING" id="1538553.JT25_019755"/>
<dbReference type="InterPro" id="IPR001173">
    <property type="entry name" value="Glyco_trans_2-like"/>
</dbReference>
<reference evidence="2 3" key="1">
    <citation type="journal article" date="2015" name="Environ. Microbiol.">
        <title>Methane oxidation coupled to nitrate reduction under hypoxia by the Gammaproteobacterium Methylomonas denitrificans, sp. nov. type strain FJG1.</title>
        <authorList>
            <person name="Kits K.D."/>
            <person name="Klotz M.G."/>
            <person name="Stein L.Y."/>
        </authorList>
    </citation>
    <scope>NUCLEOTIDE SEQUENCE [LARGE SCALE GENOMIC DNA]</scope>
    <source>
        <strain evidence="2 3">FJG1</strain>
    </source>
</reference>
<dbReference type="OrthoDB" id="9802649at2"/>
<dbReference type="EMBL" id="CP014476">
    <property type="protein sequence ID" value="AMK78697.1"/>
    <property type="molecule type" value="Genomic_DNA"/>
</dbReference>
<accession>A0A140E5M3</accession>